<evidence type="ECO:0000256" key="7">
    <source>
        <dbReference type="ARBA" id="ARBA00023098"/>
    </source>
</evidence>
<evidence type="ECO:0000256" key="8">
    <source>
        <dbReference type="ARBA" id="ARBA00023160"/>
    </source>
</evidence>
<keyword evidence="5 9" id="KW-0560">Oxidoreductase</keyword>
<dbReference type="Pfam" id="PF13561">
    <property type="entry name" value="adh_short_C2"/>
    <property type="match status" value="1"/>
</dbReference>
<evidence type="ECO:0000256" key="5">
    <source>
        <dbReference type="ARBA" id="ARBA00023002"/>
    </source>
</evidence>
<sequence>MEFVLKDYLAQLAHPFHTTLVRRLGIDTFTDIINSLYTNLLFGRRMGFLENKRILVTGMISNRSIAYGVAGAMHRQGAQLAFTYQGDRFKDRVMALASEFASELVFPCDVSSDAEIDRLFIDLAGHWPKFDGFVHAIAYAPREALDGEFLDGFSREAFRVAHDISAYSFPAMAKAALPNLNEKAALLTMSYLGAVRTMPHYNVMGMAKASLEASVRYLAMELGRKGIRANGISAGPIKTLAAAGIGDFNKLLAYNAKHAPLKRNITVEEVGNVAAFLCSDLASGITGEITYVDGGFNTTSLGSTEA</sequence>
<evidence type="ECO:0000256" key="4">
    <source>
        <dbReference type="ARBA" id="ARBA00022832"/>
    </source>
</evidence>
<dbReference type="Gene3D" id="1.10.8.400">
    <property type="entry name" value="Enoyl acyl carrier protein reductase"/>
    <property type="match status" value="1"/>
</dbReference>
<keyword evidence="7" id="KW-0443">Lipid metabolism</keyword>
<evidence type="ECO:0000256" key="3">
    <source>
        <dbReference type="ARBA" id="ARBA00022516"/>
    </source>
</evidence>
<dbReference type="FunFam" id="1.10.8.400:FF:000001">
    <property type="entry name" value="Enoyl-[acyl-carrier-protein] reductase [NADH]"/>
    <property type="match status" value="1"/>
</dbReference>
<dbReference type="FunFam" id="3.40.50.720:FF:000054">
    <property type="entry name" value="Enoyl-[acyl-carrier-protein] reductase [NADH]"/>
    <property type="match status" value="1"/>
</dbReference>
<dbReference type="SUPFAM" id="SSF51735">
    <property type="entry name" value="NAD(P)-binding Rossmann-fold domains"/>
    <property type="match status" value="1"/>
</dbReference>
<evidence type="ECO:0000313" key="9">
    <source>
        <dbReference type="EMBL" id="OIR14582.1"/>
    </source>
</evidence>
<gene>
    <name evidence="9" type="primary">fabI_3</name>
    <name evidence="9" type="ORF">GALL_43840</name>
</gene>
<reference evidence="9" key="1">
    <citation type="submission" date="2016-10" db="EMBL/GenBank/DDBJ databases">
        <title>Sequence of Gallionella enrichment culture.</title>
        <authorList>
            <person name="Poehlein A."/>
            <person name="Muehling M."/>
            <person name="Daniel R."/>
        </authorList>
    </citation>
    <scope>NUCLEOTIDE SEQUENCE</scope>
</reference>
<organism evidence="9">
    <name type="scientific">mine drainage metagenome</name>
    <dbReference type="NCBI Taxonomy" id="410659"/>
    <lineage>
        <taxon>unclassified sequences</taxon>
        <taxon>metagenomes</taxon>
        <taxon>ecological metagenomes</taxon>
    </lineage>
</organism>
<dbReference type="InterPro" id="IPR036291">
    <property type="entry name" value="NAD(P)-bd_dom_sf"/>
</dbReference>
<keyword evidence="4" id="KW-0276">Fatty acid metabolism</keyword>
<keyword evidence="8" id="KW-0275">Fatty acid biosynthesis</keyword>
<dbReference type="InterPro" id="IPR002347">
    <property type="entry name" value="SDR_fam"/>
</dbReference>
<dbReference type="PANTHER" id="PTHR43159">
    <property type="entry name" value="ENOYL-[ACYL-CARRIER-PROTEIN] REDUCTASE"/>
    <property type="match status" value="1"/>
</dbReference>
<keyword evidence="6" id="KW-0520">NAD</keyword>
<dbReference type="Gene3D" id="3.40.50.720">
    <property type="entry name" value="NAD(P)-binding Rossmann-like Domain"/>
    <property type="match status" value="1"/>
</dbReference>
<evidence type="ECO:0000256" key="2">
    <source>
        <dbReference type="ARBA" id="ARBA00009233"/>
    </source>
</evidence>
<comment type="pathway">
    <text evidence="1">Lipid metabolism; fatty acid biosynthesis.</text>
</comment>
<dbReference type="GO" id="GO:0006633">
    <property type="term" value="P:fatty acid biosynthetic process"/>
    <property type="evidence" value="ECO:0007669"/>
    <property type="project" value="UniProtKB-KW"/>
</dbReference>
<evidence type="ECO:0000256" key="1">
    <source>
        <dbReference type="ARBA" id="ARBA00005194"/>
    </source>
</evidence>
<protein>
    <submittedName>
        <fullName evidence="9">Enoyl-[acyl-carrier-protein] reductase FabI</fullName>
        <ecNumber evidence="9">1.3.1.9</ecNumber>
    </submittedName>
</protein>
<evidence type="ECO:0000256" key="6">
    <source>
        <dbReference type="ARBA" id="ARBA00023027"/>
    </source>
</evidence>
<name>A0A1J5TRF9_9ZZZZ</name>
<keyword evidence="3" id="KW-0444">Lipid biosynthesis</keyword>
<dbReference type="AlphaFoldDB" id="A0A1J5TRF9"/>
<dbReference type="InterPro" id="IPR014358">
    <property type="entry name" value="Enoyl-ACP_Rdtase_NADH"/>
</dbReference>
<dbReference type="PIRSF" id="PIRSF000094">
    <property type="entry name" value="Enoyl-ACP_rdct"/>
    <property type="match status" value="1"/>
</dbReference>
<dbReference type="EMBL" id="MLJW01000011">
    <property type="protein sequence ID" value="OIR14582.1"/>
    <property type="molecule type" value="Genomic_DNA"/>
</dbReference>
<proteinExistence type="inferred from homology"/>
<dbReference type="GO" id="GO:0004318">
    <property type="term" value="F:enoyl-[acyl-carrier-protein] reductase (NADH) activity"/>
    <property type="evidence" value="ECO:0007669"/>
    <property type="project" value="UniProtKB-EC"/>
</dbReference>
<dbReference type="CDD" id="cd05372">
    <property type="entry name" value="ENR_SDR"/>
    <property type="match status" value="1"/>
</dbReference>
<dbReference type="PRINTS" id="PR00081">
    <property type="entry name" value="GDHRDH"/>
</dbReference>
<accession>A0A1J5TRF9</accession>
<comment type="caution">
    <text evidence="9">The sequence shown here is derived from an EMBL/GenBank/DDBJ whole genome shotgun (WGS) entry which is preliminary data.</text>
</comment>
<dbReference type="PANTHER" id="PTHR43159:SF2">
    <property type="entry name" value="ENOYL-[ACYL-CARRIER-PROTEIN] REDUCTASE [NADH], CHLOROPLASTIC"/>
    <property type="match status" value="1"/>
</dbReference>
<comment type="similarity">
    <text evidence="2">Belongs to the short-chain dehydrogenases/reductases (SDR) family. FabI subfamily.</text>
</comment>
<dbReference type="EC" id="1.3.1.9" evidence="9"/>